<protein>
    <submittedName>
        <fullName evidence="2">Mercury resistance system transport protein MerF</fullName>
    </submittedName>
</protein>
<dbReference type="RefSeq" id="WP_197318070.1">
    <property type="nucleotide sequence ID" value="NZ_JADZSC010000003.1"/>
</dbReference>
<dbReference type="NCBIfam" id="NF033565">
    <property type="entry name" value="trans_MerF"/>
    <property type="match status" value="1"/>
</dbReference>
<keyword evidence="3" id="KW-1185">Reference proteome</keyword>
<feature type="transmembrane region" description="Helical" evidence="1">
    <location>
        <begin position="44"/>
        <end position="61"/>
    </location>
</feature>
<name>A0A931HY84_9BACI</name>
<gene>
    <name evidence="2" type="primary">merF</name>
    <name evidence="2" type="ORF">H0267_14560</name>
</gene>
<dbReference type="GO" id="GO:0016020">
    <property type="term" value="C:membrane"/>
    <property type="evidence" value="ECO:0007669"/>
    <property type="project" value="InterPro"/>
</dbReference>
<reference evidence="2 3" key="1">
    <citation type="journal article" date="2005" name="Int. J. Syst. Evol. Microbiol.">
        <title>Halobacillus yeomjeoni sp. nov., isolated from a marine solar saltern in Korea.</title>
        <authorList>
            <person name="Yoon J.H."/>
            <person name="Kang S.J."/>
            <person name="Lee C.H."/>
            <person name="Oh H.W."/>
            <person name="Oh T.K."/>
        </authorList>
    </citation>
    <scope>NUCLEOTIDE SEQUENCE [LARGE SCALE GENOMIC DNA]</scope>
    <source>
        <strain evidence="2 3">KCTC 3957</strain>
    </source>
</reference>
<keyword evidence="1" id="KW-0812">Transmembrane</keyword>
<dbReference type="Proteomes" id="UP000614490">
    <property type="component" value="Unassembled WGS sequence"/>
</dbReference>
<comment type="caution">
    <text evidence="2">The sequence shown here is derived from an EMBL/GenBank/DDBJ whole genome shotgun (WGS) entry which is preliminary data.</text>
</comment>
<dbReference type="Gene3D" id="1.10.287.910">
    <property type="entry name" value="bacterial mercury transporter, merf"/>
    <property type="match status" value="1"/>
</dbReference>
<proteinExistence type="predicted"/>
<sequence>MRRNKWFIGSVVGFFITLLCCATPLLVIFLGLLGLGAWGGYLDYFLLPLLAVFFILAVSTYKKSKPSSANRDCCS</sequence>
<dbReference type="EMBL" id="JADZSC010000003">
    <property type="protein sequence ID" value="MBH0231446.1"/>
    <property type="molecule type" value="Genomic_DNA"/>
</dbReference>
<accession>A0A931HY84</accession>
<dbReference type="AlphaFoldDB" id="A0A931HY84"/>
<organism evidence="2 3">
    <name type="scientific">Halobacillus yeomjeoni</name>
    <dbReference type="NCBI Taxonomy" id="311194"/>
    <lineage>
        <taxon>Bacteria</taxon>
        <taxon>Bacillati</taxon>
        <taxon>Bacillota</taxon>
        <taxon>Bacilli</taxon>
        <taxon>Bacillales</taxon>
        <taxon>Bacillaceae</taxon>
        <taxon>Halobacillus</taxon>
    </lineage>
</organism>
<dbReference type="InterPro" id="IPR021091">
    <property type="entry name" value="Mercury_ion_transport_MerF"/>
</dbReference>
<evidence type="ECO:0000313" key="2">
    <source>
        <dbReference type="EMBL" id="MBH0231446.1"/>
    </source>
</evidence>
<feature type="transmembrane region" description="Helical" evidence="1">
    <location>
        <begin position="12"/>
        <end position="38"/>
    </location>
</feature>
<keyword evidence="1" id="KW-0472">Membrane</keyword>
<evidence type="ECO:0000256" key="1">
    <source>
        <dbReference type="SAM" id="Phobius"/>
    </source>
</evidence>
<keyword evidence="1" id="KW-1133">Transmembrane helix</keyword>
<evidence type="ECO:0000313" key="3">
    <source>
        <dbReference type="Proteomes" id="UP000614490"/>
    </source>
</evidence>
<dbReference type="Pfam" id="PF11431">
    <property type="entry name" value="Transport_MerF"/>
    <property type="match status" value="1"/>
</dbReference>